<name>A0AC34GN19_9BILA</name>
<accession>A0AC34GN19</accession>
<dbReference type="WBParaSite" id="ES5_v2.g372.t1">
    <property type="protein sequence ID" value="ES5_v2.g372.t1"/>
    <property type="gene ID" value="ES5_v2.g372"/>
</dbReference>
<sequence length="441" mass="49726">MMQTQRVLRQVVSNPLIAVCQLTNTYDKTRNIEKAHELISKAKDHGCKMIFFPECSDFIGRSKDEALKLAEPINGETMKSFRELAASNKMWISVGGFHNKKSEDILPANTHVIIDDNGQIVVQYDKLHQFNIDTPKVRLLEREFSSAGNELHQPVETPVGKIGLNICYDVRFPELSYFHRQAGADILAFPAAFTVPTGMAHWEVLLRARAIETQCYVVASAQYGKHTDTRSSYGHAMIVDPYGKVVAQCSDREGLCYAEIDLNYVKEVRQGLNMIGDRRGDLYTTYYKQKFPTEGVDGIFADKTIPASCIFYRSRLSFAFVNLQPLVPGHVLVSPNRVVQSIKDLTPAENADLFNTVQIVSKAVLGYYKVESSNVAIQNGPDAGQTVPHVHVHIIPRKHKDFGDDTDNMYKELAEHETKRPQQTPEKMAEEAAIYRKLLYP</sequence>
<evidence type="ECO:0000313" key="2">
    <source>
        <dbReference type="WBParaSite" id="ES5_v2.g372.t1"/>
    </source>
</evidence>
<dbReference type="Proteomes" id="UP000887579">
    <property type="component" value="Unplaced"/>
</dbReference>
<protein>
    <submittedName>
        <fullName evidence="2">Bis(5'-adenosyl)-triphosphatase</fullName>
    </submittedName>
</protein>
<reference evidence="2" key="1">
    <citation type="submission" date="2022-11" db="UniProtKB">
        <authorList>
            <consortium name="WormBaseParasite"/>
        </authorList>
    </citation>
    <scope>IDENTIFICATION</scope>
</reference>
<proteinExistence type="predicted"/>
<evidence type="ECO:0000313" key="1">
    <source>
        <dbReference type="Proteomes" id="UP000887579"/>
    </source>
</evidence>
<organism evidence="1 2">
    <name type="scientific">Panagrolaimus sp. ES5</name>
    <dbReference type="NCBI Taxonomy" id="591445"/>
    <lineage>
        <taxon>Eukaryota</taxon>
        <taxon>Metazoa</taxon>
        <taxon>Ecdysozoa</taxon>
        <taxon>Nematoda</taxon>
        <taxon>Chromadorea</taxon>
        <taxon>Rhabditida</taxon>
        <taxon>Tylenchina</taxon>
        <taxon>Panagrolaimomorpha</taxon>
        <taxon>Panagrolaimoidea</taxon>
        <taxon>Panagrolaimidae</taxon>
        <taxon>Panagrolaimus</taxon>
    </lineage>
</organism>